<dbReference type="SUPFAM" id="SSF88723">
    <property type="entry name" value="PIN domain-like"/>
    <property type="match status" value="1"/>
</dbReference>
<name>A0A327ZAW2_9ACTN</name>
<organism evidence="4 5">
    <name type="scientific">Actinoplanes lutulentus</name>
    <dbReference type="NCBI Taxonomy" id="1287878"/>
    <lineage>
        <taxon>Bacteria</taxon>
        <taxon>Bacillati</taxon>
        <taxon>Actinomycetota</taxon>
        <taxon>Actinomycetes</taxon>
        <taxon>Micromonosporales</taxon>
        <taxon>Micromonosporaceae</taxon>
        <taxon>Actinoplanes</taxon>
    </lineage>
</organism>
<dbReference type="Proteomes" id="UP000249341">
    <property type="component" value="Unassembled WGS sequence"/>
</dbReference>
<dbReference type="SUPFAM" id="SSF50370">
    <property type="entry name" value="Ricin B-like lectins"/>
    <property type="match status" value="1"/>
</dbReference>
<dbReference type="CDD" id="cd00161">
    <property type="entry name" value="beta-trefoil_Ricin-like"/>
    <property type="match status" value="1"/>
</dbReference>
<gene>
    <name evidence="4" type="ORF">B0I29_1091</name>
</gene>
<dbReference type="InterPro" id="IPR035992">
    <property type="entry name" value="Ricin_B-like_lectins"/>
</dbReference>
<feature type="non-terminal residue" evidence="4">
    <location>
        <position position="1"/>
    </location>
</feature>
<dbReference type="InterPro" id="IPR056823">
    <property type="entry name" value="TEN-like_YD-shell"/>
</dbReference>
<dbReference type="Pfam" id="PF00652">
    <property type="entry name" value="Ricin_B_lectin"/>
    <property type="match status" value="1"/>
</dbReference>
<dbReference type="SMART" id="SM00458">
    <property type="entry name" value="RICIN"/>
    <property type="match status" value="1"/>
</dbReference>
<dbReference type="InterPro" id="IPR050708">
    <property type="entry name" value="T6SS_VgrG/RHS"/>
</dbReference>
<dbReference type="Pfam" id="PF07000">
    <property type="entry name" value="DUF1308"/>
    <property type="match status" value="1"/>
</dbReference>
<dbReference type="InterPro" id="IPR000772">
    <property type="entry name" value="Ricin_B_lectin"/>
</dbReference>
<dbReference type="NCBIfam" id="TIGR03696">
    <property type="entry name" value="Rhs_assc_core"/>
    <property type="match status" value="1"/>
</dbReference>
<proteinExistence type="predicted"/>
<dbReference type="RefSeq" id="WP_146616830.1">
    <property type="nucleotide sequence ID" value="NZ_QLMJ01000009.1"/>
</dbReference>
<feature type="compositionally biased region" description="Gly residues" evidence="2">
    <location>
        <begin position="1176"/>
        <end position="1207"/>
    </location>
</feature>
<dbReference type="PANTHER" id="PTHR32305">
    <property type="match status" value="1"/>
</dbReference>
<dbReference type="PROSITE" id="PS50231">
    <property type="entry name" value="RICIN_B_LECTIN"/>
    <property type="match status" value="1"/>
</dbReference>
<accession>A0A327ZAW2</accession>
<dbReference type="InterPro" id="IPR029060">
    <property type="entry name" value="PIN-like_dom_sf"/>
</dbReference>
<evidence type="ECO:0000259" key="3">
    <source>
        <dbReference type="SMART" id="SM00458"/>
    </source>
</evidence>
<dbReference type="Pfam" id="PF25023">
    <property type="entry name" value="TEN_YD-shell"/>
    <property type="match status" value="1"/>
</dbReference>
<feature type="compositionally biased region" description="Low complexity" evidence="2">
    <location>
        <begin position="1116"/>
        <end position="1154"/>
    </location>
</feature>
<dbReference type="OrthoDB" id="291011at2"/>
<sequence>FKVTEENGFGHKQTQELEPGRAASVKTTDANGHISTAEYDPLGRLIKGWAPGRAGAAIPDFEATYTIPKPDADGIRKPPYVVTKARGHENRVETSITIYDGLGRERQSQEPATGGGRLITDTLYNSSGEVWQTNNAYFTAGSPSGNLFTPDSEIAVPNATRYTYDGLGRVLQELPILRGAETPARATKYEYGEDWSIVRNPSGAASYRVFTDALGRTSRVDTFNNAATAGFTSMRYEFNASGQMVKATNSEAKAGNAWSWTYDQRNRVVQAKDPESGTTSNTYDHRDRIISTTNAKGTTLVTEYDDLSRPSKQYVGWEMTDLRAEFTYDSAAGGKGMPATSTRYTDGKPYKQTVAGYTSDYQPTGTTLTLPADIATAWGLKTSYSYNYTYTDTGLSESVTLPAVGNFPSEKLLARYNAEGLPLSVSGQDWYGAETAYSPYGQLMRSTLGAQPYRVWALNSYDEADGALKDQQVYRENTADKTLVGGVLASHRSYGYDNAGNVTAIRERSVGFEERQCFNYDMVGQLTKSWTSKDQESCAAGPVGTDGTVNVAAGKDNAGYWQEFEYDLLGNRTKLVEKDITGATAKDATSTYTYGKADGSQPGTLTKVTEKYTTPAGAQVTAEAERLYSLTGDTTSVTSVQTGEKQELSWTFDGQVERISGQGGNGKTSYIGLNNACLDVSGGAAAAGAKVQLWGCNGSPAQKWSFRSTPGQADANLGTLSQYDGGWCAQPAANTAGSAVALQKCDGSAAQQLRRTVTGQLTHVASGLCITATADNTGVSLVACATGNAGQVWAPQDQTTYIYGPGGSRLLTIQGKQATLNLGESQLTVQPGGAPVNTQRAYSVPGGTVLRYAQGGAASAMAALTGDHQGTPYAEVSLAGGMGFRIRKQDPFGNERGTAVLARNMQTRAGFLGATRDDASGFTALGARFYDPAVGRFLSPDPVLDLADPLQSNGYAYAHNNPATHADPTGRSITLTASELASALAGAGLSAAQIAEAQANANRSLTDVILSAAWSMLKDFIGITDAMNCFGGDMWACGSLIIGAIPWAKLGKIPAVLKAIDRTIAAISAWKTAKKAAEAVLAAARAAEAAALNAKKLAIERAKKAAQAAKKKAADKVNTTSNKATTATKKTGGAVQKQAQAKAAPKSSSVSSADGGNGGGSRPGGSSGGSARNSGGSSGGGGAGKADDGGSGGGSGGGGSGGGGGSDGVMIDSGTARALSSANQNMADRIRSQIGDRQIYMCQTALTEFQDAASRLAGPVERDLVAGLMGKVRIVPDSPTARASALVETKKVGANDKLIFGTADKLGMQIFTGDEKFLRGALAQNVEFDAIVHPPFNFLGR</sequence>
<keyword evidence="1" id="KW-0677">Repeat</keyword>
<keyword evidence="5" id="KW-1185">Reference proteome</keyword>
<dbReference type="PANTHER" id="PTHR32305:SF17">
    <property type="entry name" value="TRNA NUCLEASE WAPA"/>
    <property type="match status" value="1"/>
</dbReference>
<feature type="region of interest" description="Disordered" evidence="2">
    <location>
        <begin position="1111"/>
        <end position="1212"/>
    </location>
</feature>
<feature type="compositionally biased region" description="Gly residues" evidence="2">
    <location>
        <begin position="1155"/>
        <end position="1168"/>
    </location>
</feature>
<dbReference type="InterPro" id="IPR022385">
    <property type="entry name" value="Rhs_assc_core"/>
</dbReference>
<protein>
    <submittedName>
        <fullName evidence="4">RHS repeat-associated protein</fullName>
    </submittedName>
</protein>
<feature type="region of interest" description="Disordered" evidence="2">
    <location>
        <begin position="1"/>
        <end position="29"/>
    </location>
</feature>
<comment type="caution">
    <text evidence="4">The sequence shown here is derived from an EMBL/GenBank/DDBJ whole genome shotgun (WGS) entry which is preliminary data.</text>
</comment>
<evidence type="ECO:0000313" key="5">
    <source>
        <dbReference type="Proteomes" id="UP000249341"/>
    </source>
</evidence>
<dbReference type="EMBL" id="QLMJ01000009">
    <property type="protein sequence ID" value="RAK35528.1"/>
    <property type="molecule type" value="Genomic_DNA"/>
</dbReference>
<dbReference type="InterPro" id="IPR010733">
    <property type="entry name" value="DUF1308"/>
</dbReference>
<dbReference type="Gene3D" id="2.80.10.50">
    <property type="match status" value="1"/>
</dbReference>
<feature type="domain" description="Ricin B lectin" evidence="3">
    <location>
        <begin position="666"/>
        <end position="796"/>
    </location>
</feature>
<evidence type="ECO:0000256" key="1">
    <source>
        <dbReference type="ARBA" id="ARBA00022737"/>
    </source>
</evidence>
<dbReference type="Gene3D" id="2.180.10.10">
    <property type="entry name" value="RHS repeat-associated core"/>
    <property type="match status" value="3"/>
</dbReference>
<feature type="compositionally biased region" description="Basic and acidic residues" evidence="2">
    <location>
        <begin position="1"/>
        <end position="19"/>
    </location>
</feature>
<evidence type="ECO:0000256" key="2">
    <source>
        <dbReference type="SAM" id="MobiDB-lite"/>
    </source>
</evidence>
<reference evidence="4 5" key="1">
    <citation type="submission" date="2018-06" db="EMBL/GenBank/DDBJ databases">
        <title>Genomic Encyclopedia of Type Strains, Phase III (KMG-III): the genomes of soil and plant-associated and newly described type strains.</title>
        <authorList>
            <person name="Whitman W."/>
        </authorList>
    </citation>
    <scope>NUCLEOTIDE SEQUENCE [LARGE SCALE GENOMIC DNA]</scope>
    <source>
        <strain evidence="4 5">CGMCC 4.7090</strain>
    </source>
</reference>
<evidence type="ECO:0000313" key="4">
    <source>
        <dbReference type="EMBL" id="RAK35528.1"/>
    </source>
</evidence>